<dbReference type="InterPro" id="IPR029062">
    <property type="entry name" value="Class_I_gatase-like"/>
</dbReference>
<feature type="chain" id="PRO_5023063642" evidence="2">
    <location>
        <begin position="32"/>
        <end position="884"/>
    </location>
</feature>
<name>A0A5C6UCE1_9SPHN</name>
<dbReference type="EMBL" id="VOQR01000001">
    <property type="protein sequence ID" value="TXC69618.1"/>
    <property type="molecule type" value="Genomic_DNA"/>
</dbReference>
<keyword evidence="2" id="KW-0732">Signal</keyword>
<dbReference type="OrthoDB" id="9761519at2"/>
<evidence type="ECO:0000313" key="3">
    <source>
        <dbReference type="EMBL" id="TXC69618.1"/>
    </source>
</evidence>
<feature type="region of interest" description="Disordered" evidence="1">
    <location>
        <begin position="695"/>
        <end position="714"/>
    </location>
</feature>
<dbReference type="Pfam" id="PF17132">
    <property type="entry name" value="Glyco_hydro_106"/>
    <property type="match status" value="2"/>
</dbReference>
<keyword evidence="3" id="KW-0378">Hydrolase</keyword>
<dbReference type="InterPro" id="IPR053161">
    <property type="entry name" value="Ulvan_degrading_GH"/>
</dbReference>
<dbReference type="Gene3D" id="2.60.120.260">
    <property type="entry name" value="Galactose-binding domain-like"/>
    <property type="match status" value="1"/>
</dbReference>
<sequence>MSTATTPRPARPIRTGAFALLFALAGTPVAAQDPARDALLRDFQSPPDAAKPMVRWWWFGPSVDARELDREIGMMKAGGFGGFEVQPTYPLALDGALPGVTNTPYLSPAFLDALAHAGRTARARGMRIDVTLGSGWPFGGPHIPISQAASRVERRVVAIPAGATSATLPGMQPGERRLAGFLDGQRIALTDVDAVTVAAAARDRTLSLYTAGRTGQQVKRPSVGAEGYVLDHLDPAAIANHLTTVGDRLLSAFPASAPPYAMFSDSLEAYGSSWTGDLPQEFRRRRGYDLLDHLPALFDDAKGGNGVRYDWATTLSELVNERYFAPIDAWAVRHGTRFRAQAYGIPAPTLASSALVGLPEGEGDDWRSFTSTRWATSAAHLYAKSVISSEVWTWLHSPAWAATPLDMKVEADRHFLQGINQLVGHGWPYSPPGAPEPGWSFYAAAALNDHNPWFAVMPDVTRYLQRVSAMLRQGQPSNAVAIYLPVEDAFAAMRPALASVNDVMHAHVPDTLIAQVLDSGNGFDFIDAAAVRAGKLTQRVLILPELARIDADAYAAIARWVAKGGTLVAMGALPRESGGLHAERARAAVQALSNRLAKTTASLPQALAATADVRLGRPDPAFGFVRRHLADGDLYFVANTGNVPMRTTARFAGDRGNGEWWDPMTGTRSPVGRDAIAIDLAPYESRILVFAGASKTEGPKTEGPKPLPATREPLDGGWTLDLAGPLDRLTSWTERPALRSFSGTGIYRRTITGGGCVVLDFGAAAPVTPPAGARPFAAVAAPIRDAAIVRVNGVRAGSLWAPPYRIDLTRWLKPGLNTVEIQVSNTAINQLSGRPRPDYRLLTARYGERFQPQDLDRIAPQPSGIVQPVTLERTAGGGTCDVPR</sequence>
<dbReference type="PANTHER" id="PTHR36848:SF2">
    <property type="entry name" value="SECRETED PROTEIN"/>
    <property type="match status" value="1"/>
</dbReference>
<evidence type="ECO:0000256" key="1">
    <source>
        <dbReference type="SAM" id="MobiDB-lite"/>
    </source>
</evidence>
<proteinExistence type="predicted"/>
<dbReference type="SUPFAM" id="SSF49785">
    <property type="entry name" value="Galactose-binding domain-like"/>
    <property type="match status" value="1"/>
</dbReference>
<dbReference type="Gene3D" id="3.40.50.880">
    <property type="match status" value="1"/>
</dbReference>
<reference evidence="3 4" key="1">
    <citation type="journal article" date="2013" name="Antonie Van Leeuwenhoek">
        <title>Sphingomonas ginsenosidivorax sp. nov., with the ability to transform ginsenosides.</title>
        <authorList>
            <person name="Jin X.F."/>
            <person name="Kim J.K."/>
            <person name="Liu Q.M."/>
            <person name="Kang M.S."/>
            <person name="He D."/>
            <person name="Jin F.X."/>
            <person name="Kim S.C."/>
            <person name="Im W.T."/>
        </authorList>
    </citation>
    <scope>NUCLEOTIDE SEQUENCE [LARGE SCALE GENOMIC DNA]</scope>
    <source>
        <strain evidence="3 4">KHI67</strain>
    </source>
</reference>
<dbReference type="GO" id="GO:0016787">
    <property type="term" value="F:hydrolase activity"/>
    <property type="evidence" value="ECO:0007669"/>
    <property type="project" value="UniProtKB-KW"/>
</dbReference>
<dbReference type="PANTHER" id="PTHR36848">
    <property type="entry name" value="DNA-BINDING PROTEIN (PUTATIVE SECRETED PROTEIN)-RELATED"/>
    <property type="match status" value="1"/>
</dbReference>
<comment type="caution">
    <text evidence="3">The sequence shown here is derived from an EMBL/GenBank/DDBJ whole genome shotgun (WGS) entry which is preliminary data.</text>
</comment>
<dbReference type="InterPro" id="IPR008979">
    <property type="entry name" value="Galactose-bd-like_sf"/>
</dbReference>
<feature type="signal peptide" evidence="2">
    <location>
        <begin position="1"/>
        <end position="31"/>
    </location>
</feature>
<gene>
    <name evidence="3" type="ORF">FSB78_00560</name>
</gene>
<accession>A0A5C6UCE1</accession>
<organism evidence="3 4">
    <name type="scientific">Sphingomonas ginsenosidivorax</name>
    <dbReference type="NCBI Taxonomy" id="862135"/>
    <lineage>
        <taxon>Bacteria</taxon>
        <taxon>Pseudomonadati</taxon>
        <taxon>Pseudomonadota</taxon>
        <taxon>Alphaproteobacteria</taxon>
        <taxon>Sphingomonadales</taxon>
        <taxon>Sphingomonadaceae</taxon>
        <taxon>Sphingomonas</taxon>
    </lineage>
</organism>
<protein>
    <submittedName>
        <fullName evidence="3">Glycoside hydrolase</fullName>
    </submittedName>
</protein>
<keyword evidence="4" id="KW-1185">Reference proteome</keyword>
<dbReference type="Proteomes" id="UP000321250">
    <property type="component" value="Unassembled WGS sequence"/>
</dbReference>
<dbReference type="AlphaFoldDB" id="A0A5C6UCE1"/>
<evidence type="ECO:0000313" key="4">
    <source>
        <dbReference type="Proteomes" id="UP000321250"/>
    </source>
</evidence>
<evidence type="ECO:0000256" key="2">
    <source>
        <dbReference type="SAM" id="SignalP"/>
    </source>
</evidence>
<dbReference type="RefSeq" id="WP_147079043.1">
    <property type="nucleotide sequence ID" value="NZ_VOQR01000001.1"/>
</dbReference>